<accession>A0A1S3K847</accession>
<proteinExistence type="predicted"/>
<dbReference type="InterPro" id="IPR004031">
    <property type="entry name" value="PMP22/EMP/MP20/Claudin"/>
</dbReference>
<dbReference type="PANTHER" id="PTHR21284:SF12">
    <property type="entry name" value="EG:80H7.2 PROTEIN"/>
    <property type="match status" value="1"/>
</dbReference>
<dbReference type="OMA" id="TECRYRT"/>
<evidence type="ECO:0000256" key="2">
    <source>
        <dbReference type="ARBA" id="ARBA00022692"/>
    </source>
</evidence>
<evidence type="ECO:0000256" key="1">
    <source>
        <dbReference type="ARBA" id="ARBA00004141"/>
    </source>
</evidence>
<keyword evidence="3 5" id="KW-1133">Transmembrane helix</keyword>
<sequence>MANGGRNESPVFIASFILTFIALIFHVVAFCSPHWIQSWERTQSDFLRAGLWEFCFNAFTHPQDYLAKSYVGCWWVYSPEYFNIREFLMPPWFIAAQWLSVSALVLELLALCIQSIYYMRCCSTTLEVPSIYLSAFLMVCACIIEGMVVIVFGALSGDRTWMPRPDFNYLSWSYAFAVLSGFVACFAGCGLAMAGSKLSRMVKKDPNSFNMGTIPPPHM</sequence>
<gene>
    <name evidence="7" type="primary">LOC106179632</name>
</gene>
<dbReference type="FunCoup" id="A0A1S3K847">
    <property type="interactions" value="9"/>
</dbReference>
<feature type="transmembrane region" description="Helical" evidence="5">
    <location>
        <begin position="131"/>
        <end position="154"/>
    </location>
</feature>
<evidence type="ECO:0000313" key="6">
    <source>
        <dbReference type="Proteomes" id="UP000085678"/>
    </source>
</evidence>
<feature type="transmembrane region" description="Helical" evidence="5">
    <location>
        <begin position="174"/>
        <end position="194"/>
    </location>
</feature>
<evidence type="ECO:0000256" key="4">
    <source>
        <dbReference type="ARBA" id="ARBA00023136"/>
    </source>
</evidence>
<keyword evidence="6" id="KW-1185">Reference proteome</keyword>
<comment type="subcellular location">
    <subcellularLocation>
        <location evidence="1">Membrane</location>
        <topology evidence="1">Multi-pass membrane protein</topology>
    </subcellularLocation>
</comment>
<evidence type="ECO:0000313" key="7">
    <source>
        <dbReference type="RefSeq" id="XP_013418803.1"/>
    </source>
</evidence>
<reference evidence="7" key="1">
    <citation type="submission" date="2025-08" db="UniProtKB">
        <authorList>
            <consortium name="RefSeq"/>
        </authorList>
    </citation>
    <scope>IDENTIFICATION</scope>
    <source>
        <tissue evidence="7">Gonads</tissue>
    </source>
</reference>
<feature type="transmembrane region" description="Helical" evidence="5">
    <location>
        <begin position="12"/>
        <end position="36"/>
    </location>
</feature>
<dbReference type="KEGG" id="lak:106179632"/>
<evidence type="ECO:0000256" key="3">
    <source>
        <dbReference type="ARBA" id="ARBA00022989"/>
    </source>
</evidence>
<name>A0A1S3K847_LINAN</name>
<dbReference type="PANTHER" id="PTHR21284">
    <property type="entry name" value="EG:80H7.2 PROTEIN"/>
    <property type="match status" value="1"/>
</dbReference>
<keyword evidence="2 5" id="KW-0812">Transmembrane</keyword>
<protein>
    <submittedName>
        <fullName evidence="7">Uncharacterized protein LOC106179632</fullName>
    </submittedName>
</protein>
<organism evidence="6 7">
    <name type="scientific">Lingula anatina</name>
    <name type="common">Brachiopod</name>
    <name type="synonym">Lingula unguis</name>
    <dbReference type="NCBI Taxonomy" id="7574"/>
    <lineage>
        <taxon>Eukaryota</taxon>
        <taxon>Metazoa</taxon>
        <taxon>Spiralia</taxon>
        <taxon>Lophotrochozoa</taxon>
        <taxon>Brachiopoda</taxon>
        <taxon>Linguliformea</taxon>
        <taxon>Lingulata</taxon>
        <taxon>Lingulida</taxon>
        <taxon>Linguloidea</taxon>
        <taxon>Lingulidae</taxon>
        <taxon>Lingula</taxon>
    </lineage>
</organism>
<dbReference type="Gene3D" id="1.20.140.150">
    <property type="match status" value="1"/>
</dbReference>
<dbReference type="OrthoDB" id="6140671at2759"/>
<dbReference type="STRING" id="7574.A0A1S3K847"/>
<dbReference type="GO" id="GO:0016020">
    <property type="term" value="C:membrane"/>
    <property type="evidence" value="ECO:0007669"/>
    <property type="project" value="UniProtKB-SubCell"/>
</dbReference>
<dbReference type="AlphaFoldDB" id="A0A1S3K847"/>
<dbReference type="GeneID" id="106179632"/>
<dbReference type="RefSeq" id="XP_013418803.1">
    <property type="nucleotide sequence ID" value="XM_013563349.1"/>
</dbReference>
<keyword evidence="4 5" id="KW-0472">Membrane</keyword>
<dbReference type="Pfam" id="PF13903">
    <property type="entry name" value="Claudin_2"/>
    <property type="match status" value="1"/>
</dbReference>
<evidence type="ECO:0000256" key="5">
    <source>
        <dbReference type="SAM" id="Phobius"/>
    </source>
</evidence>
<dbReference type="InParanoid" id="A0A1S3K847"/>
<feature type="transmembrane region" description="Helical" evidence="5">
    <location>
        <begin position="92"/>
        <end position="119"/>
    </location>
</feature>
<dbReference type="Proteomes" id="UP000085678">
    <property type="component" value="Unplaced"/>
</dbReference>